<protein>
    <submittedName>
        <fullName evidence="13">Serine/threonine-protein phosphatase 6 like protein</fullName>
    </submittedName>
</protein>
<evidence type="ECO:0000313" key="13">
    <source>
        <dbReference type="EMBL" id="KAF8773974.1"/>
    </source>
</evidence>
<evidence type="ECO:0000256" key="2">
    <source>
        <dbReference type="ARBA" id="ARBA00004613"/>
    </source>
</evidence>
<evidence type="ECO:0000256" key="10">
    <source>
        <dbReference type="ARBA" id="ARBA00023043"/>
    </source>
</evidence>
<gene>
    <name evidence="13" type="ORF">HNY73_016579</name>
</gene>
<dbReference type="SMART" id="SM00248">
    <property type="entry name" value="ANK"/>
    <property type="match status" value="6"/>
</dbReference>
<evidence type="ECO:0000256" key="12">
    <source>
        <dbReference type="PROSITE-ProRule" id="PRU00023"/>
    </source>
</evidence>
<evidence type="ECO:0000256" key="1">
    <source>
        <dbReference type="ARBA" id="ARBA00004175"/>
    </source>
</evidence>
<dbReference type="GO" id="GO:0005634">
    <property type="term" value="C:nucleus"/>
    <property type="evidence" value="ECO:0007669"/>
    <property type="project" value="TreeGrafter"/>
</dbReference>
<keyword evidence="9" id="KW-0638">Presynaptic neurotoxin</keyword>
<dbReference type="Gene3D" id="1.25.40.20">
    <property type="entry name" value="Ankyrin repeat-containing domain"/>
    <property type="match status" value="2"/>
</dbReference>
<dbReference type="InterPro" id="IPR002110">
    <property type="entry name" value="Ankyrin_rpt"/>
</dbReference>
<dbReference type="AlphaFoldDB" id="A0A8T0EKL3"/>
<reference evidence="13" key="2">
    <citation type="submission" date="2020-06" db="EMBL/GenBank/DDBJ databases">
        <authorList>
            <person name="Sheffer M."/>
        </authorList>
    </citation>
    <scope>NUCLEOTIDE SEQUENCE</scope>
</reference>
<evidence type="ECO:0000256" key="3">
    <source>
        <dbReference type="ARBA" id="ARBA00022483"/>
    </source>
</evidence>
<evidence type="ECO:0000256" key="8">
    <source>
        <dbReference type="ARBA" id="ARBA00022737"/>
    </source>
</evidence>
<feature type="repeat" description="ANK" evidence="12">
    <location>
        <begin position="155"/>
        <end position="189"/>
    </location>
</feature>
<dbReference type="Proteomes" id="UP000807504">
    <property type="component" value="Unassembled WGS sequence"/>
</dbReference>
<proteinExistence type="predicted"/>
<dbReference type="GO" id="GO:0006887">
    <property type="term" value="P:exocytosis"/>
    <property type="evidence" value="ECO:0007669"/>
    <property type="project" value="UniProtKB-KW"/>
</dbReference>
<keyword evidence="5" id="KW-1052">Target cell membrane</keyword>
<name>A0A8T0EKL3_ARGBR</name>
<dbReference type="EMBL" id="JABXBU010002227">
    <property type="protein sequence ID" value="KAF8773974.1"/>
    <property type="molecule type" value="Genomic_DNA"/>
</dbReference>
<sequence>MIFKANDDTELHRLVLCKEVKLNSIRMLLNREDPNARDAHYDTPLHLAAITDNYEVVEELIKAGANVQVWNLAQNTPLHIAVLHCNRKVIESSLYMKKKRHDKLIVQKLIQAGADVNCINKFNETTLFRAVETGDFEIVQILLTSGANANICDNNSISCLHIALFKLHPNHKLIEELIKYGANIYCKDKWFRTPLDLAVLRYFDDPSDELKTAKALIKMSVLVHPKEPIDICRIVEKTVVRNLYEFHKVCSITVRRMMAFWITEDISLHDFALRGLKCKVFSCNKLPEKIYFKVLVALLKGKCGVYSDIVECYIPELYLKEVIINFSIRVKNETNKGDIELLSDVVRLICDYLNRTDLLRLIQASLMTQSYQAE</sequence>
<keyword evidence="14" id="KW-1185">Reference proteome</keyword>
<reference evidence="13" key="1">
    <citation type="journal article" date="2020" name="bioRxiv">
        <title>Chromosome-level reference genome of the European wasp spider Argiope bruennichi: a resource for studies on range expansion and evolutionary adaptation.</title>
        <authorList>
            <person name="Sheffer M.M."/>
            <person name="Hoppe A."/>
            <person name="Krehenwinkel H."/>
            <person name="Uhl G."/>
            <person name="Kuss A.W."/>
            <person name="Jensen L."/>
            <person name="Jensen C."/>
            <person name="Gillespie R.G."/>
            <person name="Hoff K.J."/>
            <person name="Prost S."/>
        </authorList>
    </citation>
    <scope>NUCLEOTIDE SEQUENCE</scope>
</reference>
<dbReference type="Pfam" id="PF12796">
    <property type="entry name" value="Ank_2"/>
    <property type="match status" value="2"/>
</dbReference>
<dbReference type="PANTHER" id="PTHR24124:SF14">
    <property type="entry name" value="CHROMOSOME UNDETERMINED SCAFFOLD_25, WHOLE GENOME SHOTGUN SEQUENCE"/>
    <property type="match status" value="1"/>
</dbReference>
<dbReference type="GO" id="GO:0005576">
    <property type="term" value="C:extracellular region"/>
    <property type="evidence" value="ECO:0007669"/>
    <property type="project" value="UniProtKB-SubCell"/>
</dbReference>
<dbReference type="GO" id="GO:0090729">
    <property type="term" value="F:toxin activity"/>
    <property type="evidence" value="ECO:0007669"/>
    <property type="project" value="UniProtKB-KW"/>
</dbReference>
<organism evidence="13 14">
    <name type="scientific">Argiope bruennichi</name>
    <name type="common">Wasp spider</name>
    <name type="synonym">Aranea bruennichi</name>
    <dbReference type="NCBI Taxonomy" id="94029"/>
    <lineage>
        <taxon>Eukaryota</taxon>
        <taxon>Metazoa</taxon>
        <taxon>Ecdysozoa</taxon>
        <taxon>Arthropoda</taxon>
        <taxon>Chelicerata</taxon>
        <taxon>Arachnida</taxon>
        <taxon>Araneae</taxon>
        <taxon>Araneomorphae</taxon>
        <taxon>Entelegynae</taxon>
        <taxon>Araneoidea</taxon>
        <taxon>Araneidae</taxon>
        <taxon>Argiope</taxon>
    </lineage>
</organism>
<keyword evidence="6" id="KW-0800">Toxin</keyword>
<dbReference type="PROSITE" id="PS50088">
    <property type="entry name" value="ANK_REPEAT"/>
    <property type="match status" value="3"/>
</dbReference>
<evidence type="ECO:0000256" key="11">
    <source>
        <dbReference type="ARBA" id="ARBA00023298"/>
    </source>
</evidence>
<evidence type="ECO:0000256" key="5">
    <source>
        <dbReference type="ARBA" id="ARBA00022537"/>
    </source>
</evidence>
<dbReference type="InterPro" id="IPR036770">
    <property type="entry name" value="Ankyrin_rpt-contain_sf"/>
</dbReference>
<dbReference type="PANTHER" id="PTHR24124">
    <property type="entry name" value="ANKYRIN REPEAT FAMILY A"/>
    <property type="match status" value="1"/>
</dbReference>
<keyword evidence="11" id="KW-1053">Target membrane</keyword>
<dbReference type="GO" id="GO:0010468">
    <property type="term" value="P:regulation of gene expression"/>
    <property type="evidence" value="ECO:0007669"/>
    <property type="project" value="TreeGrafter"/>
</dbReference>
<keyword evidence="3" id="KW-0268">Exocytosis</keyword>
<feature type="repeat" description="ANK" evidence="12">
    <location>
        <begin position="40"/>
        <end position="72"/>
    </location>
</feature>
<dbReference type="GO" id="GO:0044231">
    <property type="term" value="C:host cell presynaptic membrane"/>
    <property type="evidence" value="ECO:0007669"/>
    <property type="project" value="UniProtKB-KW"/>
</dbReference>
<evidence type="ECO:0000313" key="14">
    <source>
        <dbReference type="Proteomes" id="UP000807504"/>
    </source>
</evidence>
<keyword evidence="10 12" id="KW-0040">ANK repeat</keyword>
<comment type="caution">
    <text evidence="13">The sequence shown here is derived from an EMBL/GenBank/DDBJ whole genome shotgun (WGS) entry which is preliminary data.</text>
</comment>
<evidence type="ECO:0000256" key="4">
    <source>
        <dbReference type="ARBA" id="ARBA00022525"/>
    </source>
</evidence>
<evidence type="ECO:0000256" key="6">
    <source>
        <dbReference type="ARBA" id="ARBA00022656"/>
    </source>
</evidence>
<dbReference type="SUPFAM" id="SSF48403">
    <property type="entry name" value="Ankyrin repeat"/>
    <property type="match status" value="1"/>
</dbReference>
<accession>A0A8T0EKL3</accession>
<dbReference type="PROSITE" id="PS50297">
    <property type="entry name" value="ANK_REP_REGION"/>
    <property type="match status" value="2"/>
</dbReference>
<evidence type="ECO:0000256" key="7">
    <source>
        <dbReference type="ARBA" id="ARBA00022699"/>
    </source>
</evidence>
<evidence type="ECO:0000256" key="9">
    <source>
        <dbReference type="ARBA" id="ARBA00023028"/>
    </source>
</evidence>
<comment type="subcellular location">
    <subcellularLocation>
        <location evidence="2">Secreted</location>
    </subcellularLocation>
    <subcellularLocation>
        <location evidence="1">Target cell membrane</location>
    </subcellularLocation>
</comment>
<keyword evidence="7" id="KW-0528">Neurotoxin</keyword>
<keyword evidence="8" id="KW-0677">Repeat</keyword>
<keyword evidence="4" id="KW-0964">Secreted</keyword>
<feature type="repeat" description="ANK" evidence="12">
    <location>
        <begin position="122"/>
        <end position="154"/>
    </location>
</feature>
<dbReference type="GO" id="GO:0044218">
    <property type="term" value="C:other organism cell membrane"/>
    <property type="evidence" value="ECO:0007669"/>
    <property type="project" value="UniProtKB-KW"/>
</dbReference>
<keyword evidence="11" id="KW-0472">Membrane</keyword>